<sequence length="231" mass="27645">MEATKEMEALLKRIYMPSVFYFPKALFPNLSAETKKMLMEYRFFEDIGIIKTNEDIRSLRIPTNALEIYKKDNVLEGNLFQLLEMKDRLGRESFRFLFDKYLSNVKAWIFAYKRLLENFDSCMPKTSKNKKIFFEYQCRALDDHLIKLNQKFQFNFKNTKTTNLIDVLSKHKSAFPFNKSIHHSLIRSIEKNDNEKERETKKPIKKQLLLTEKEADEFLLKTVFNVKTDHK</sequence>
<gene>
    <name evidence="1" type="ORF">ACFQ2E_10625</name>
</gene>
<dbReference type="EMBL" id="JBHTLJ010000003">
    <property type="protein sequence ID" value="MFD1162873.1"/>
    <property type="molecule type" value="Genomic_DNA"/>
</dbReference>
<reference evidence="2" key="1">
    <citation type="journal article" date="2019" name="Int. J. Syst. Evol. Microbiol.">
        <title>The Global Catalogue of Microorganisms (GCM) 10K type strain sequencing project: providing services to taxonomists for standard genome sequencing and annotation.</title>
        <authorList>
            <consortium name="The Broad Institute Genomics Platform"/>
            <consortium name="The Broad Institute Genome Sequencing Center for Infectious Disease"/>
            <person name="Wu L."/>
            <person name="Ma J."/>
        </authorList>
    </citation>
    <scope>NUCLEOTIDE SEQUENCE [LARGE SCALE GENOMIC DNA]</scope>
    <source>
        <strain evidence="2">CCUG 63246</strain>
    </source>
</reference>
<dbReference type="Proteomes" id="UP001597163">
    <property type="component" value="Unassembled WGS sequence"/>
</dbReference>
<comment type="caution">
    <text evidence="1">The sequence shown here is derived from an EMBL/GenBank/DDBJ whole genome shotgun (WGS) entry which is preliminary data.</text>
</comment>
<organism evidence="1 2">
    <name type="scientific">Hwangdonia seohaensis</name>
    <dbReference type="NCBI Taxonomy" id="1240727"/>
    <lineage>
        <taxon>Bacteria</taxon>
        <taxon>Pseudomonadati</taxon>
        <taxon>Bacteroidota</taxon>
        <taxon>Flavobacteriia</taxon>
        <taxon>Flavobacteriales</taxon>
        <taxon>Flavobacteriaceae</taxon>
        <taxon>Hwangdonia</taxon>
    </lineage>
</organism>
<accession>A0ABW3RD27</accession>
<evidence type="ECO:0000313" key="1">
    <source>
        <dbReference type="EMBL" id="MFD1162873.1"/>
    </source>
</evidence>
<protein>
    <submittedName>
        <fullName evidence="1">Uncharacterized protein</fullName>
    </submittedName>
</protein>
<dbReference type="RefSeq" id="WP_311939758.1">
    <property type="nucleotide sequence ID" value="NZ_JAVSCK010000003.1"/>
</dbReference>
<name>A0ABW3RD27_9FLAO</name>
<keyword evidence="2" id="KW-1185">Reference proteome</keyword>
<evidence type="ECO:0000313" key="2">
    <source>
        <dbReference type="Proteomes" id="UP001597163"/>
    </source>
</evidence>
<proteinExistence type="predicted"/>